<dbReference type="GO" id="GO:0016020">
    <property type="term" value="C:membrane"/>
    <property type="evidence" value="ECO:0007669"/>
    <property type="project" value="TreeGrafter"/>
</dbReference>
<dbReference type="OrthoDB" id="547796at2759"/>
<sequence length="148" mass="16623">MSFLYNMITGKGNQSEDPTGLSQTQDKQAQPAESASHSVVLRDYTPKELSNYDGHMDPKIYIAVKGSVFDCTLGRQFYGPSGPYSNFAGRDASRGLAMNSFDNEMVRDIDQDIDDLSDLSVQQMEALDSWFEHFSRKYTYVGKLVPNK</sequence>
<evidence type="ECO:0000256" key="2">
    <source>
        <dbReference type="SAM" id="MobiDB-lite"/>
    </source>
</evidence>
<dbReference type="PANTHER" id="PTHR10281:SF76">
    <property type="entry name" value="CALCUTTA CUP-RELATED"/>
    <property type="match status" value="1"/>
</dbReference>
<evidence type="ECO:0000313" key="5">
    <source>
        <dbReference type="Proteomes" id="UP000095605"/>
    </source>
</evidence>
<dbReference type="Pfam" id="PF00173">
    <property type="entry name" value="Cyt-b5"/>
    <property type="match status" value="1"/>
</dbReference>
<reference evidence="5" key="1">
    <citation type="journal article" date="2016" name="Genome Announc.">
        <title>Genome sequences of three species of Hanseniaspora isolated from spontaneous wine fermentations.</title>
        <authorList>
            <person name="Sternes P.R."/>
            <person name="Lee D."/>
            <person name="Kutyna D.R."/>
            <person name="Borneman A.R."/>
        </authorList>
    </citation>
    <scope>NUCLEOTIDE SEQUENCE [LARGE SCALE GENOMIC DNA]</scope>
    <source>
        <strain evidence="5">AWRI3578</strain>
    </source>
</reference>
<name>A0A1E5RSM9_9ASCO</name>
<evidence type="ECO:0000256" key="1">
    <source>
        <dbReference type="ARBA" id="ARBA00038357"/>
    </source>
</evidence>
<dbReference type="AlphaFoldDB" id="A0A1E5RSM9"/>
<dbReference type="InterPro" id="IPR050577">
    <property type="entry name" value="MAPR/NEUFC/NENF-like"/>
</dbReference>
<dbReference type="InterPro" id="IPR001199">
    <property type="entry name" value="Cyt_B5-like_heme/steroid-bd"/>
</dbReference>
<organism evidence="4 5">
    <name type="scientific">Hanseniaspora opuntiae</name>
    <dbReference type="NCBI Taxonomy" id="211096"/>
    <lineage>
        <taxon>Eukaryota</taxon>
        <taxon>Fungi</taxon>
        <taxon>Dikarya</taxon>
        <taxon>Ascomycota</taxon>
        <taxon>Saccharomycotina</taxon>
        <taxon>Saccharomycetes</taxon>
        <taxon>Saccharomycodales</taxon>
        <taxon>Saccharomycodaceae</taxon>
        <taxon>Hanseniaspora</taxon>
    </lineage>
</organism>
<feature type="region of interest" description="Disordered" evidence="2">
    <location>
        <begin position="8"/>
        <end position="40"/>
    </location>
</feature>
<dbReference type="SUPFAM" id="SSF55856">
    <property type="entry name" value="Cytochrome b5-like heme/steroid binding domain"/>
    <property type="match status" value="1"/>
</dbReference>
<feature type="compositionally biased region" description="Polar residues" evidence="2">
    <location>
        <begin position="11"/>
        <end position="37"/>
    </location>
</feature>
<dbReference type="PANTHER" id="PTHR10281">
    <property type="entry name" value="MEMBRANE-ASSOCIATED PROGESTERONE RECEPTOR COMPONENT-RELATED"/>
    <property type="match status" value="1"/>
</dbReference>
<dbReference type="GO" id="GO:0012505">
    <property type="term" value="C:endomembrane system"/>
    <property type="evidence" value="ECO:0007669"/>
    <property type="project" value="TreeGrafter"/>
</dbReference>
<comment type="similarity">
    <text evidence="1">Belongs to the cytochrome b5 family. MAPR subfamily.</text>
</comment>
<keyword evidence="5" id="KW-1185">Reference proteome</keyword>
<dbReference type="EMBL" id="LPNL01000003">
    <property type="protein sequence ID" value="OEJ89866.1"/>
    <property type="molecule type" value="Genomic_DNA"/>
</dbReference>
<dbReference type="GO" id="GO:0020037">
    <property type="term" value="F:heme binding"/>
    <property type="evidence" value="ECO:0007669"/>
    <property type="project" value="UniProtKB-ARBA"/>
</dbReference>
<accession>A0A1E5RSM9</accession>
<protein>
    <submittedName>
        <fullName evidence="4">Damage response protein 1</fullName>
    </submittedName>
</protein>
<evidence type="ECO:0000313" key="4">
    <source>
        <dbReference type="EMBL" id="OEJ89866.1"/>
    </source>
</evidence>
<dbReference type="Gene3D" id="3.10.120.10">
    <property type="entry name" value="Cytochrome b5-like heme/steroid binding domain"/>
    <property type="match status" value="1"/>
</dbReference>
<dbReference type="InterPro" id="IPR036400">
    <property type="entry name" value="Cyt_B5-like_heme/steroid_sf"/>
</dbReference>
<dbReference type="FunFam" id="3.10.120.10:FF:000003">
    <property type="entry name" value="membrane-associated progesterone receptor component 1"/>
    <property type="match status" value="1"/>
</dbReference>
<dbReference type="Proteomes" id="UP000095605">
    <property type="component" value="Unassembled WGS sequence"/>
</dbReference>
<gene>
    <name evidence="4" type="ORF">AWRI3578_g839</name>
</gene>
<dbReference type="SMART" id="SM01117">
    <property type="entry name" value="Cyt-b5"/>
    <property type="match status" value="1"/>
</dbReference>
<proteinExistence type="inferred from homology"/>
<feature type="domain" description="Cytochrome b5 heme-binding" evidence="3">
    <location>
        <begin position="44"/>
        <end position="145"/>
    </location>
</feature>
<comment type="caution">
    <text evidence="4">The sequence shown here is derived from an EMBL/GenBank/DDBJ whole genome shotgun (WGS) entry which is preliminary data.</text>
</comment>
<evidence type="ECO:0000259" key="3">
    <source>
        <dbReference type="SMART" id="SM01117"/>
    </source>
</evidence>